<feature type="domain" description="ATPase BadF/BadG/BcrA/BcrD type" evidence="1">
    <location>
        <begin position="7"/>
        <end position="264"/>
    </location>
</feature>
<evidence type="ECO:0000313" key="3">
    <source>
        <dbReference type="Proteomes" id="UP000059574"/>
    </source>
</evidence>
<dbReference type="EMBL" id="CP013200">
    <property type="protein sequence ID" value="ALO65533.1"/>
    <property type="molecule type" value="Genomic_DNA"/>
</dbReference>
<sequence>MHNYLAIDAGGTSTRAVLLDSSGHCFGYGTAGAGNPVSRGFPAAVESLWQASSNALGGTPRTISQALLAMAGASMELPTHLFRERFMTLGLTGNVMIESDLLAAFYSGTHQDDGCALIAGTGAVGARIAHAQLVAVTDGMGWLLGDNGSGFWLGQQVARAVAAALDGRGRPTVLTELLLAELDIPLDSSQRSQGRLRAQQQLILKTYQLSPVELSRFAPLVFAATQDAVAGEIVDEAARYLAQTLLAVAGNTVDGRADVPAAGAVGGESGTTRSRAELAKQPLIFGGSVLTKGGTVAAAVMEQLASDRSGRSTSSGTAAIPGMNAEPTLAASPVLVEDGVVGAAVLALKRNGITVDAAIFARVQDSLAALRQ</sequence>
<dbReference type="InterPro" id="IPR002731">
    <property type="entry name" value="ATPase_BadF"/>
</dbReference>
<protein>
    <recommendedName>
        <fullName evidence="1">ATPase BadF/BadG/BcrA/BcrD type domain-containing protein</fullName>
    </recommendedName>
</protein>
<proteinExistence type="predicted"/>
<dbReference type="InterPro" id="IPR052519">
    <property type="entry name" value="Euk-type_GlcNAc_Kinase"/>
</dbReference>
<organism evidence="2 3">
    <name type="scientific">Arthrobacter alpinus</name>
    <dbReference type="NCBI Taxonomy" id="656366"/>
    <lineage>
        <taxon>Bacteria</taxon>
        <taxon>Bacillati</taxon>
        <taxon>Actinomycetota</taxon>
        <taxon>Actinomycetes</taxon>
        <taxon>Micrococcales</taxon>
        <taxon>Micrococcaceae</taxon>
        <taxon>Arthrobacter</taxon>
    </lineage>
</organism>
<reference evidence="2 3" key="2">
    <citation type="journal article" date="2016" name="J. Biotechnol.">
        <title>Complete genome sequence of Arthrobacter alpinus ERGS4:06, a yellow pigmented bacterium tolerant to cold and radiations isolated from Sikkim Himalaya.</title>
        <authorList>
            <person name="Kumar R."/>
            <person name="Singh D."/>
            <person name="Swarnkar M.K."/>
            <person name="Singh A.K."/>
            <person name="Kumar S."/>
        </authorList>
    </citation>
    <scope>NUCLEOTIDE SEQUENCE [LARGE SCALE GENOMIC DNA]</scope>
    <source>
        <strain evidence="2 3">ERGS4:06</strain>
    </source>
</reference>
<dbReference type="Gene3D" id="3.30.420.40">
    <property type="match status" value="2"/>
</dbReference>
<dbReference type="PANTHER" id="PTHR43190:SF3">
    <property type="entry name" value="N-ACETYL-D-GLUCOSAMINE KINASE"/>
    <property type="match status" value="1"/>
</dbReference>
<gene>
    <name evidence="2" type="ORF">AS189_02260</name>
</gene>
<name>A0A0S2LVM9_9MICC</name>
<dbReference type="InterPro" id="IPR043129">
    <property type="entry name" value="ATPase_NBD"/>
</dbReference>
<reference evidence="3" key="1">
    <citation type="submission" date="2015-11" db="EMBL/GenBank/DDBJ databases">
        <authorList>
            <person name="Kumar R."/>
            <person name="Singh D."/>
            <person name="Swarnkar M.K."/>
            <person name="Singh A.K."/>
            <person name="Kumar S."/>
        </authorList>
    </citation>
    <scope>NUCLEOTIDE SEQUENCE [LARGE SCALE GENOMIC DNA]</scope>
    <source>
        <strain evidence="3">ERGS4:06</strain>
    </source>
</reference>
<dbReference type="Proteomes" id="UP000059574">
    <property type="component" value="Chromosome"/>
</dbReference>
<dbReference type="AlphaFoldDB" id="A0A0S2LVM9"/>
<dbReference type="PANTHER" id="PTHR43190">
    <property type="entry name" value="N-ACETYL-D-GLUCOSAMINE KINASE"/>
    <property type="match status" value="1"/>
</dbReference>
<evidence type="ECO:0000313" key="2">
    <source>
        <dbReference type="EMBL" id="ALO65533.1"/>
    </source>
</evidence>
<dbReference type="SUPFAM" id="SSF53067">
    <property type="entry name" value="Actin-like ATPase domain"/>
    <property type="match status" value="2"/>
</dbReference>
<dbReference type="RefSeq" id="WP_062286047.1">
    <property type="nucleotide sequence ID" value="NZ_CP013200.1"/>
</dbReference>
<evidence type="ECO:0000259" key="1">
    <source>
        <dbReference type="Pfam" id="PF01869"/>
    </source>
</evidence>
<dbReference type="Pfam" id="PF01869">
    <property type="entry name" value="BcrAD_BadFG"/>
    <property type="match status" value="1"/>
</dbReference>
<accession>A0A0S2LVM9</accession>